<dbReference type="InterPro" id="IPR029058">
    <property type="entry name" value="AB_hydrolase_fold"/>
</dbReference>
<dbReference type="EMBL" id="JAHGAW010000007">
    <property type="protein sequence ID" value="MBT2187598.1"/>
    <property type="molecule type" value="Genomic_DNA"/>
</dbReference>
<evidence type="ECO:0000313" key="5">
    <source>
        <dbReference type="Proteomes" id="UP001138757"/>
    </source>
</evidence>
<dbReference type="Pfam" id="PF00561">
    <property type="entry name" value="Abhydrolase_1"/>
    <property type="match status" value="2"/>
</dbReference>
<keyword evidence="5" id="KW-1185">Reference proteome</keyword>
<sequence length="589" mass="63741">MPDAWTNIAIPAQAAAKEGLVNIGPARLWFWDTGGKGEVVVLNHSDAQSSECWKYQQPVLAKAGYRVIGWSRRGTFRSERRPQGNPGTGSADLARLLDLLKVDACHLVGSAEGAAVAVHFALEHPARARSLLLSGGRLGVAEDDYRDMDSRTRLPANHNTAPSFAEIGASYRGGNPTGTKSWAEGAAAAHPAGTGPAQPAGAQPLNWARVSGLKTPVMLLTGDCDHYSSASQNRLIAQHLPNRELAVIQECSTAAYWEQPDAFNAVLLDFLRRHRGGTSLPPASNPAPGPTYVPLTSRSPTPAIVTGPVKVWEPIPVPAQVPAKEGYADTSPVKIWHWDTGGDGEAIVFCHPWSQSSECWKYQQPFFAKRGYRVIGWSARGFYKTEKGPAENPGSSAEDLHKLMDYLKVDKFHIVGCAAGGCTTIAYAIAHPERLHSVLVSGSILLPTEPEYDKFMANLGRGPANTGAPTNVPVEFAEVGASYRAGDPEGLAAWQALEHIAHPGGWFTSQPWGAERNWRTFAAMTLPIMLQTGDTDMGPSPALMRFYTSRFPNWEMRVLREAGHASYWEQPEAFNASVLDFVSRHGAKA</sequence>
<dbReference type="RefSeq" id="WP_214623710.1">
    <property type="nucleotide sequence ID" value="NZ_JAHGAW010000007.1"/>
</dbReference>
<dbReference type="InterPro" id="IPR050266">
    <property type="entry name" value="AB_hydrolase_sf"/>
</dbReference>
<evidence type="ECO:0000259" key="3">
    <source>
        <dbReference type="Pfam" id="PF00561"/>
    </source>
</evidence>
<name>A0A9X1DCR0_9SPHN</name>
<feature type="domain" description="AB hydrolase-1" evidence="3">
    <location>
        <begin position="346"/>
        <end position="571"/>
    </location>
</feature>
<organism evidence="4 5">
    <name type="scientific">Sphingobium nicotianae</name>
    <dbReference type="NCBI Taxonomy" id="2782607"/>
    <lineage>
        <taxon>Bacteria</taxon>
        <taxon>Pseudomonadati</taxon>
        <taxon>Pseudomonadota</taxon>
        <taxon>Alphaproteobacteria</taxon>
        <taxon>Sphingomonadales</taxon>
        <taxon>Sphingomonadaceae</taxon>
        <taxon>Sphingobium</taxon>
    </lineage>
</organism>
<gene>
    <name evidence="4" type="ORF">KK488_11660</name>
</gene>
<feature type="domain" description="AB hydrolase-1" evidence="3">
    <location>
        <begin position="39"/>
        <end position="259"/>
    </location>
</feature>
<dbReference type="InterPro" id="IPR000073">
    <property type="entry name" value="AB_hydrolase_1"/>
</dbReference>
<dbReference type="GO" id="GO:0016020">
    <property type="term" value="C:membrane"/>
    <property type="evidence" value="ECO:0007669"/>
    <property type="project" value="TreeGrafter"/>
</dbReference>
<dbReference type="PANTHER" id="PTHR43798">
    <property type="entry name" value="MONOACYLGLYCEROL LIPASE"/>
    <property type="match status" value="1"/>
</dbReference>
<evidence type="ECO:0000256" key="1">
    <source>
        <dbReference type="ARBA" id="ARBA00022801"/>
    </source>
</evidence>
<reference evidence="4" key="1">
    <citation type="submission" date="2021-05" db="EMBL/GenBank/DDBJ databases">
        <title>Genome of Sphingobium sp. strain.</title>
        <authorList>
            <person name="Fan R."/>
        </authorList>
    </citation>
    <scope>NUCLEOTIDE SEQUENCE</scope>
    <source>
        <strain evidence="4">H33</strain>
    </source>
</reference>
<accession>A0A9X1DCR0</accession>
<dbReference type="GO" id="GO:0016787">
    <property type="term" value="F:hydrolase activity"/>
    <property type="evidence" value="ECO:0007669"/>
    <property type="project" value="UniProtKB-KW"/>
</dbReference>
<evidence type="ECO:0000256" key="2">
    <source>
        <dbReference type="SAM" id="MobiDB-lite"/>
    </source>
</evidence>
<keyword evidence="1 4" id="KW-0378">Hydrolase</keyword>
<proteinExistence type="predicted"/>
<evidence type="ECO:0000313" key="4">
    <source>
        <dbReference type="EMBL" id="MBT2187598.1"/>
    </source>
</evidence>
<dbReference type="AlphaFoldDB" id="A0A9X1DCR0"/>
<comment type="caution">
    <text evidence="4">The sequence shown here is derived from an EMBL/GenBank/DDBJ whole genome shotgun (WGS) entry which is preliminary data.</text>
</comment>
<feature type="compositionally biased region" description="Low complexity" evidence="2">
    <location>
        <begin position="183"/>
        <end position="203"/>
    </location>
</feature>
<dbReference type="Proteomes" id="UP001138757">
    <property type="component" value="Unassembled WGS sequence"/>
</dbReference>
<protein>
    <submittedName>
        <fullName evidence="4">Alpha/beta hydrolase</fullName>
    </submittedName>
</protein>
<dbReference type="PANTHER" id="PTHR43798:SF31">
    <property type="entry name" value="AB HYDROLASE SUPERFAMILY PROTEIN YCLE"/>
    <property type="match status" value="1"/>
</dbReference>
<feature type="region of interest" description="Disordered" evidence="2">
    <location>
        <begin position="150"/>
        <end position="203"/>
    </location>
</feature>
<dbReference type="SUPFAM" id="SSF53474">
    <property type="entry name" value="alpha/beta-Hydrolases"/>
    <property type="match status" value="2"/>
</dbReference>
<dbReference type="Gene3D" id="3.40.50.1820">
    <property type="entry name" value="alpha/beta hydrolase"/>
    <property type="match status" value="2"/>
</dbReference>